<dbReference type="EMBL" id="MU839001">
    <property type="protein sequence ID" value="KAK1770115.1"/>
    <property type="molecule type" value="Genomic_DNA"/>
</dbReference>
<keyword evidence="2" id="KW-1185">Reference proteome</keyword>
<reference evidence="1" key="1">
    <citation type="submission" date="2023-06" db="EMBL/GenBank/DDBJ databases">
        <title>Genome-scale phylogeny and comparative genomics of the fungal order Sordariales.</title>
        <authorList>
            <consortium name="Lawrence Berkeley National Laboratory"/>
            <person name="Hensen N."/>
            <person name="Bonometti L."/>
            <person name="Westerberg I."/>
            <person name="Brannstrom I.O."/>
            <person name="Guillou S."/>
            <person name="Cros-Aarteil S."/>
            <person name="Calhoun S."/>
            <person name="Haridas S."/>
            <person name="Kuo A."/>
            <person name="Mondo S."/>
            <person name="Pangilinan J."/>
            <person name="Riley R."/>
            <person name="Labutti K."/>
            <person name="Andreopoulos B."/>
            <person name="Lipzen A."/>
            <person name="Chen C."/>
            <person name="Yanf M."/>
            <person name="Daum C."/>
            <person name="Ng V."/>
            <person name="Clum A."/>
            <person name="Steindorff A."/>
            <person name="Ohm R."/>
            <person name="Martin F."/>
            <person name="Silar P."/>
            <person name="Natvig D."/>
            <person name="Lalanne C."/>
            <person name="Gautier V."/>
            <person name="Ament-Velasquez S.L."/>
            <person name="Kruys A."/>
            <person name="Hutchinson M.I."/>
            <person name="Powell A.J."/>
            <person name="Barry K."/>
            <person name="Miller A.N."/>
            <person name="Grigoriev I.V."/>
            <person name="Debuchy R."/>
            <person name="Gladieux P."/>
            <person name="Thoren M.H."/>
            <person name="Johannesson H."/>
        </authorList>
    </citation>
    <scope>NUCLEOTIDE SEQUENCE</scope>
    <source>
        <strain evidence="1">8032-3</strain>
    </source>
</reference>
<organism evidence="1 2">
    <name type="scientific">Phialemonium atrogriseum</name>
    <dbReference type="NCBI Taxonomy" id="1093897"/>
    <lineage>
        <taxon>Eukaryota</taxon>
        <taxon>Fungi</taxon>
        <taxon>Dikarya</taxon>
        <taxon>Ascomycota</taxon>
        <taxon>Pezizomycotina</taxon>
        <taxon>Sordariomycetes</taxon>
        <taxon>Sordariomycetidae</taxon>
        <taxon>Cephalothecales</taxon>
        <taxon>Cephalothecaceae</taxon>
        <taxon>Phialemonium</taxon>
    </lineage>
</organism>
<sequence length="181" mass="20273">MVRNKKRLYVALYESGIDDDDDNDERRYSWALLIGPKNEKGSDPVPGTLHHVITAMDLPWKYEEQAVVDVRRHPGLLSRIMVGKIADEARAVEILRAVPDDREEEDPGCWGPSSWVGAALAALVADPVAMGPSSVMLWDGVEVVARAHVKKNMEAGRYSGEEDMDKPRPTFDLMTSEEIWE</sequence>
<name>A0AAJ0FRG3_9PEZI</name>
<protein>
    <submittedName>
        <fullName evidence="1">Uncharacterized protein</fullName>
    </submittedName>
</protein>
<dbReference type="AlphaFoldDB" id="A0AAJ0FRG3"/>
<evidence type="ECO:0000313" key="2">
    <source>
        <dbReference type="Proteomes" id="UP001244011"/>
    </source>
</evidence>
<dbReference type="GeneID" id="85309119"/>
<proteinExistence type="predicted"/>
<dbReference type="Pfam" id="PF21858">
    <property type="entry name" value="DUF6914"/>
    <property type="match status" value="1"/>
</dbReference>
<dbReference type="InterPro" id="IPR054208">
    <property type="entry name" value="DUF6914"/>
</dbReference>
<evidence type="ECO:0000313" key="1">
    <source>
        <dbReference type="EMBL" id="KAK1770115.1"/>
    </source>
</evidence>
<comment type="caution">
    <text evidence="1">The sequence shown here is derived from an EMBL/GenBank/DDBJ whole genome shotgun (WGS) entry which is preliminary data.</text>
</comment>
<dbReference type="Proteomes" id="UP001244011">
    <property type="component" value="Unassembled WGS sequence"/>
</dbReference>
<gene>
    <name evidence="1" type="ORF">QBC33DRAFT_512773</name>
</gene>
<dbReference type="RefSeq" id="XP_060286328.1">
    <property type="nucleotide sequence ID" value="XM_060425932.1"/>
</dbReference>
<accession>A0AAJ0FRG3</accession>